<proteinExistence type="predicted"/>
<evidence type="ECO:0000313" key="1">
    <source>
        <dbReference type="EMBL" id="OBB97178.1"/>
    </source>
</evidence>
<gene>
    <name evidence="1" type="ORF">A5779_15595</name>
</gene>
<protein>
    <recommendedName>
        <fullName evidence="3">ESAT-6-like protein</fullName>
    </recommendedName>
</protein>
<sequence>MSDQILYNFGANAGHLEDITGMANSIQEVREDIQSIFQALSSVYEGDGAAALNQAHQEVNGMLDEALNTVVNTQKQAQDQQDAMAAMDKANASAF</sequence>
<comment type="caution">
    <text evidence="1">The sequence shown here is derived from an EMBL/GenBank/DDBJ whole genome shotgun (WGS) entry which is preliminary data.</text>
</comment>
<dbReference type="AlphaFoldDB" id="A0A1A0WFM6"/>
<dbReference type="Proteomes" id="UP000094008">
    <property type="component" value="Unassembled WGS sequence"/>
</dbReference>
<reference evidence="2" key="1">
    <citation type="submission" date="2016-06" db="EMBL/GenBank/DDBJ databases">
        <authorList>
            <person name="Sutton G."/>
            <person name="Brinkac L."/>
            <person name="Sanka R."/>
            <person name="Adams M."/>
            <person name="Lau E."/>
            <person name="Mehaffy C."/>
            <person name="Tameris M."/>
            <person name="Hatherill M."/>
            <person name="Hanekom W."/>
            <person name="Mahomed H."/>
            <person name="Mcshane H."/>
        </authorList>
    </citation>
    <scope>NUCLEOTIDE SEQUENCE [LARGE SCALE GENOMIC DNA]</scope>
    <source>
        <strain evidence="2">852002-10433_SCH5171157</strain>
    </source>
</reference>
<name>A0A1A0WFM6_MYCPR</name>
<accession>A0A1A0WFM6</accession>
<evidence type="ECO:0000313" key="2">
    <source>
        <dbReference type="Proteomes" id="UP000094008"/>
    </source>
</evidence>
<dbReference type="EMBL" id="LZSY01000020">
    <property type="protein sequence ID" value="OBB97178.1"/>
    <property type="molecule type" value="Genomic_DNA"/>
</dbReference>
<evidence type="ECO:0008006" key="3">
    <source>
        <dbReference type="Google" id="ProtNLM"/>
    </source>
</evidence>
<dbReference type="RefSeq" id="WP_064878729.1">
    <property type="nucleotide sequence ID" value="NZ_LZSY01000020.1"/>
</dbReference>
<dbReference type="InterPro" id="IPR036689">
    <property type="entry name" value="ESAT-6-like_sf"/>
</dbReference>
<dbReference type="OrthoDB" id="4626780at2"/>
<dbReference type="Gene3D" id="1.10.287.1060">
    <property type="entry name" value="ESAT-6-like"/>
    <property type="match status" value="1"/>
</dbReference>
<organism evidence="1 2">
    <name type="scientific">Mycolicibacterium peregrinum</name>
    <name type="common">Mycobacterium peregrinum</name>
    <dbReference type="NCBI Taxonomy" id="43304"/>
    <lineage>
        <taxon>Bacteria</taxon>
        <taxon>Bacillati</taxon>
        <taxon>Actinomycetota</taxon>
        <taxon>Actinomycetes</taxon>
        <taxon>Mycobacteriales</taxon>
        <taxon>Mycobacteriaceae</taxon>
        <taxon>Mycolicibacterium</taxon>
    </lineage>
</organism>
<dbReference type="SUPFAM" id="SSF140453">
    <property type="entry name" value="EsxAB dimer-like"/>
    <property type="match status" value="1"/>
</dbReference>